<dbReference type="InterPro" id="IPR005183">
    <property type="entry name" value="DUF305_CopM-like"/>
</dbReference>
<proteinExistence type="predicted"/>
<keyword evidence="2" id="KW-0732">Signal</keyword>
<evidence type="ECO:0000256" key="1">
    <source>
        <dbReference type="SAM" id="MobiDB-lite"/>
    </source>
</evidence>
<evidence type="ECO:0000313" key="5">
    <source>
        <dbReference type="Proteomes" id="UP000295764"/>
    </source>
</evidence>
<dbReference type="AlphaFoldDB" id="A0A4V3BKW3"/>
<evidence type="ECO:0000259" key="3">
    <source>
        <dbReference type="Pfam" id="PF03713"/>
    </source>
</evidence>
<dbReference type="InterPro" id="IPR012347">
    <property type="entry name" value="Ferritin-like"/>
</dbReference>
<sequence length="201" mass="21091">MHTTTRTLAAAAALTIGLTLAGCSTNSTGSSDSSSSSSSTSAASAHNDQDVMFTQGMLPHHQQAIEMSDMLLDKGSDVDADVVTLANQIKAEQAPEIKMMTGWLKTWGEPTATSSMSGMDHSSMSSGMMSDSDMDALDKASAADAGKLYLEQMVEHHTSAVDMAKTEVDKGKNTDAIALAKSIVSSQTEQISQMKDMLASM</sequence>
<accession>A0A4V3BKW3</accession>
<dbReference type="PANTHER" id="PTHR36933:SF1">
    <property type="entry name" value="SLL0788 PROTEIN"/>
    <property type="match status" value="1"/>
</dbReference>
<feature type="signal peptide" evidence="2">
    <location>
        <begin position="1"/>
        <end position="21"/>
    </location>
</feature>
<dbReference type="PANTHER" id="PTHR36933">
    <property type="entry name" value="SLL0788 PROTEIN"/>
    <property type="match status" value="1"/>
</dbReference>
<evidence type="ECO:0000256" key="2">
    <source>
        <dbReference type="SAM" id="SignalP"/>
    </source>
</evidence>
<name>A0A4V3BKW3_9MICO</name>
<dbReference type="PROSITE" id="PS51257">
    <property type="entry name" value="PROKAR_LIPOPROTEIN"/>
    <property type="match status" value="1"/>
</dbReference>
<feature type="chain" id="PRO_5038568348" evidence="2">
    <location>
        <begin position="22"/>
        <end position="201"/>
    </location>
</feature>
<feature type="domain" description="DUF305" evidence="3">
    <location>
        <begin position="50"/>
        <end position="198"/>
    </location>
</feature>
<dbReference type="Gene3D" id="1.20.1260.10">
    <property type="match status" value="1"/>
</dbReference>
<feature type="region of interest" description="Disordered" evidence="1">
    <location>
        <begin position="25"/>
        <end position="45"/>
    </location>
</feature>
<dbReference type="EMBL" id="SNVW01000005">
    <property type="protein sequence ID" value="TDN44382.1"/>
    <property type="molecule type" value="Genomic_DNA"/>
</dbReference>
<gene>
    <name evidence="4" type="ORF">EDF64_105217</name>
</gene>
<dbReference type="RefSeq" id="WP_133519782.1">
    <property type="nucleotide sequence ID" value="NZ_SNVW01000005.1"/>
</dbReference>
<reference evidence="4 5" key="1">
    <citation type="submission" date="2019-03" db="EMBL/GenBank/DDBJ databases">
        <title>Genomic analyses of the natural microbiome of Caenorhabditis elegans.</title>
        <authorList>
            <person name="Samuel B."/>
        </authorList>
    </citation>
    <scope>NUCLEOTIDE SEQUENCE [LARGE SCALE GENOMIC DNA]</scope>
    <source>
        <strain evidence="4 5">JUb65</strain>
    </source>
</reference>
<comment type="caution">
    <text evidence="4">The sequence shown here is derived from an EMBL/GenBank/DDBJ whole genome shotgun (WGS) entry which is preliminary data.</text>
</comment>
<dbReference type="Proteomes" id="UP000295764">
    <property type="component" value="Unassembled WGS sequence"/>
</dbReference>
<dbReference type="Pfam" id="PF03713">
    <property type="entry name" value="DUF305"/>
    <property type="match status" value="1"/>
</dbReference>
<dbReference type="OrthoDB" id="26872at2"/>
<protein>
    <submittedName>
        <fullName evidence="4">Uncharacterized protein (DUF305 family)</fullName>
    </submittedName>
</protein>
<organism evidence="4 5">
    <name type="scientific">Curtobacterium flaccumfaciens</name>
    <dbReference type="NCBI Taxonomy" id="2035"/>
    <lineage>
        <taxon>Bacteria</taxon>
        <taxon>Bacillati</taxon>
        <taxon>Actinomycetota</taxon>
        <taxon>Actinomycetes</taxon>
        <taxon>Micrococcales</taxon>
        <taxon>Microbacteriaceae</taxon>
        <taxon>Curtobacterium</taxon>
    </lineage>
</organism>
<evidence type="ECO:0000313" key="4">
    <source>
        <dbReference type="EMBL" id="TDN44382.1"/>
    </source>
</evidence>